<dbReference type="InterPro" id="IPR024909">
    <property type="entry name" value="Cys-tRNA/MSH_ligase"/>
</dbReference>
<dbReference type="AlphaFoldDB" id="A0A3M0YZK5"/>
<protein>
    <recommendedName>
        <fullName evidence="9">Cysteine--tRNA ligase</fullName>
        <ecNumber evidence="9">6.1.1.16</ecNumber>
    </recommendedName>
    <alternativeName>
        <fullName evidence="9">Cysteinyl-tRNA synthetase</fullName>
        <shortName evidence="9">CysRS</shortName>
    </alternativeName>
</protein>
<comment type="subunit">
    <text evidence="1 9">Monomer.</text>
</comment>
<feature type="binding site" evidence="9">
    <location>
        <position position="28"/>
    </location>
    <ligand>
        <name>Zn(2+)</name>
        <dbReference type="ChEBI" id="CHEBI:29105"/>
    </ligand>
</feature>
<feature type="short sequence motif" description="'KMSKS' region" evidence="9">
    <location>
        <begin position="282"/>
        <end position="286"/>
    </location>
</feature>
<evidence type="ECO:0000256" key="9">
    <source>
        <dbReference type="HAMAP-Rule" id="MF_00041"/>
    </source>
</evidence>
<dbReference type="GO" id="GO:0004817">
    <property type="term" value="F:cysteine-tRNA ligase activity"/>
    <property type="evidence" value="ECO:0007669"/>
    <property type="project" value="UniProtKB-UniRule"/>
</dbReference>
<proteinExistence type="inferred from homology"/>
<evidence type="ECO:0000313" key="11">
    <source>
        <dbReference type="EMBL" id="RMD76884.1"/>
    </source>
</evidence>
<comment type="caution">
    <text evidence="11">The sequence shown here is derived from an EMBL/GenBank/DDBJ whole genome shotgun (WGS) entry which is preliminary data.</text>
</comment>
<dbReference type="InterPro" id="IPR014729">
    <property type="entry name" value="Rossmann-like_a/b/a_fold"/>
</dbReference>
<keyword evidence="5 9" id="KW-0862">Zinc</keyword>
<dbReference type="NCBIfam" id="TIGR00435">
    <property type="entry name" value="cysS"/>
    <property type="match status" value="1"/>
</dbReference>
<dbReference type="InterPro" id="IPR032678">
    <property type="entry name" value="tRNA-synt_1_cat_dom"/>
</dbReference>
<dbReference type="GO" id="GO:0006423">
    <property type="term" value="P:cysteinyl-tRNA aminoacylation"/>
    <property type="evidence" value="ECO:0007669"/>
    <property type="project" value="UniProtKB-UniRule"/>
</dbReference>
<keyword evidence="6 9" id="KW-0067">ATP-binding</keyword>
<feature type="binding site" evidence="9">
    <location>
        <position position="285"/>
    </location>
    <ligand>
        <name>ATP</name>
        <dbReference type="ChEBI" id="CHEBI:30616"/>
    </ligand>
</feature>
<feature type="short sequence motif" description="'HIGH' region" evidence="9">
    <location>
        <begin position="30"/>
        <end position="40"/>
    </location>
</feature>
<dbReference type="HAMAP" id="MF_00041">
    <property type="entry name" value="Cys_tRNA_synth"/>
    <property type="match status" value="1"/>
</dbReference>
<keyword evidence="7 9" id="KW-0648">Protein biosynthesis</keyword>
<evidence type="ECO:0000256" key="6">
    <source>
        <dbReference type="ARBA" id="ARBA00022840"/>
    </source>
</evidence>
<dbReference type="CDD" id="cd00672">
    <property type="entry name" value="CysRS_core"/>
    <property type="match status" value="1"/>
</dbReference>
<evidence type="ECO:0000313" key="12">
    <source>
        <dbReference type="Proteomes" id="UP000269410"/>
    </source>
</evidence>
<dbReference type="Pfam" id="PF01406">
    <property type="entry name" value="tRNA-synt_1e"/>
    <property type="match status" value="1"/>
</dbReference>
<dbReference type="InterPro" id="IPR009080">
    <property type="entry name" value="tRNAsynth_Ia_anticodon-bd"/>
</dbReference>
<dbReference type="GO" id="GO:0008270">
    <property type="term" value="F:zinc ion binding"/>
    <property type="evidence" value="ECO:0007669"/>
    <property type="project" value="UniProtKB-UniRule"/>
</dbReference>
<gene>
    <name evidence="9" type="primary">cysS</name>
    <name evidence="11" type="ORF">D6810_02690</name>
</gene>
<keyword evidence="4 9" id="KW-0547">Nucleotide-binding</keyword>
<keyword evidence="2 9" id="KW-0436">Ligase</keyword>
<evidence type="ECO:0000259" key="10">
    <source>
        <dbReference type="Pfam" id="PF01406"/>
    </source>
</evidence>
<dbReference type="Gene3D" id="1.20.120.1910">
    <property type="entry name" value="Cysteine-tRNA ligase, C-terminal anti-codon recognition domain"/>
    <property type="match status" value="1"/>
</dbReference>
<dbReference type="EC" id="6.1.1.16" evidence="9"/>
<evidence type="ECO:0000256" key="1">
    <source>
        <dbReference type="ARBA" id="ARBA00011245"/>
    </source>
</evidence>
<comment type="similarity">
    <text evidence="9">Belongs to the class-I aminoacyl-tRNA synthetase family.</text>
</comment>
<dbReference type="PRINTS" id="PR00983">
    <property type="entry name" value="TRNASYNTHCYS"/>
</dbReference>
<evidence type="ECO:0000256" key="3">
    <source>
        <dbReference type="ARBA" id="ARBA00022723"/>
    </source>
</evidence>
<keyword evidence="9" id="KW-0963">Cytoplasm</keyword>
<comment type="cofactor">
    <cofactor evidence="9">
        <name>Zn(2+)</name>
        <dbReference type="ChEBI" id="CHEBI:29105"/>
    </cofactor>
    <text evidence="9">Binds 1 zinc ion per subunit.</text>
</comment>
<evidence type="ECO:0000256" key="8">
    <source>
        <dbReference type="ARBA" id="ARBA00023146"/>
    </source>
</evidence>
<comment type="catalytic activity">
    <reaction evidence="9">
        <text>tRNA(Cys) + L-cysteine + ATP = L-cysteinyl-tRNA(Cys) + AMP + diphosphate</text>
        <dbReference type="Rhea" id="RHEA:17773"/>
        <dbReference type="Rhea" id="RHEA-COMP:9661"/>
        <dbReference type="Rhea" id="RHEA-COMP:9679"/>
        <dbReference type="ChEBI" id="CHEBI:30616"/>
        <dbReference type="ChEBI" id="CHEBI:33019"/>
        <dbReference type="ChEBI" id="CHEBI:35235"/>
        <dbReference type="ChEBI" id="CHEBI:78442"/>
        <dbReference type="ChEBI" id="CHEBI:78517"/>
        <dbReference type="ChEBI" id="CHEBI:456215"/>
        <dbReference type="EC" id="6.1.1.16"/>
    </reaction>
</comment>
<keyword evidence="3 9" id="KW-0479">Metal-binding</keyword>
<reference evidence="11 12" key="1">
    <citation type="submission" date="2018-10" db="EMBL/GenBank/DDBJ databases">
        <title>Thermophilic Lithotrophy and Phototrophy in an Intertidal, Iron-rich, Geothermal Spring.</title>
        <authorList>
            <person name="Ward L.M."/>
            <person name="Idei A."/>
            <person name="Nakagawa M."/>
            <person name="Ueno Y."/>
            <person name="Fischer W."/>
            <person name="Mcglynn S.E."/>
        </authorList>
    </citation>
    <scope>NUCLEOTIDE SEQUENCE [LARGE SCALE GENOMIC DNA]</scope>
    <source>
        <strain evidence="11">J137</strain>
    </source>
</reference>
<evidence type="ECO:0000256" key="7">
    <source>
        <dbReference type="ARBA" id="ARBA00022917"/>
    </source>
</evidence>
<sequence length="468" mass="54020">MLRIYNTLSKRLDDFEPYDKNNVGMYTCGPTVYDFTHIGHCRKYTLDDIIKRSLGYLGFKVRHVMNITDVGHLSSDQDDGEDKIEKGARKYGKTVWEVAEFFTRDFFDTMNNMNIVPADVICKATEHIAEQIEIIKSLFEKKLAYETSTAVYFDVSKFPTYTKLSGQDLSQKEVGVREEINVDPEKKNPADFVLWFKRTGRFKNHVMHWDSPWGDGFPGWHIECSAMSMKYLGDQFDIHTGGVDHISVHHTNEIAQSEGMSGKQPFVKYWIHHEHLLVNGEKMSKSTGNVFRLTDLEKLGYEALDLRYFFLTAKHRVPQNFTFDALESAKKSRKKLVRQVNQLSSVLSETKQTKEESESDNDFKTKFVSAIEDDFNIPIALSIVWEVLKSDLSPKSKLQTILEFDKVLGLNLDKCLNDPKTKSIPQKARELIEKRDIARKNKDWATADEIRQRLKAEFDIEVADHSVC</sequence>
<name>A0A3M0YZK5_9BACT</name>
<dbReference type="Gene3D" id="3.40.50.620">
    <property type="entry name" value="HUPs"/>
    <property type="match status" value="1"/>
</dbReference>
<accession>A0A3M0YZK5</accession>
<feature type="binding site" evidence="9">
    <location>
        <position position="224"/>
    </location>
    <ligand>
        <name>Zn(2+)</name>
        <dbReference type="ChEBI" id="CHEBI:29105"/>
    </ligand>
</feature>
<dbReference type="PANTHER" id="PTHR10890:SF3">
    <property type="entry name" value="CYSTEINE--TRNA LIGASE, CYTOPLASMIC"/>
    <property type="match status" value="1"/>
</dbReference>
<dbReference type="Proteomes" id="UP000269410">
    <property type="component" value="Unassembled WGS sequence"/>
</dbReference>
<feature type="binding site" evidence="9">
    <location>
        <position position="253"/>
    </location>
    <ligand>
        <name>Zn(2+)</name>
        <dbReference type="ChEBI" id="CHEBI:29105"/>
    </ligand>
</feature>
<evidence type="ECO:0000256" key="4">
    <source>
        <dbReference type="ARBA" id="ARBA00022741"/>
    </source>
</evidence>
<comment type="subcellular location">
    <subcellularLocation>
        <location evidence="9">Cytoplasm</location>
    </subcellularLocation>
</comment>
<feature type="binding site" evidence="9">
    <location>
        <position position="249"/>
    </location>
    <ligand>
        <name>Zn(2+)</name>
        <dbReference type="ChEBI" id="CHEBI:29105"/>
    </ligand>
</feature>
<dbReference type="GO" id="GO:0005524">
    <property type="term" value="F:ATP binding"/>
    <property type="evidence" value="ECO:0007669"/>
    <property type="project" value="UniProtKB-UniRule"/>
</dbReference>
<dbReference type="EMBL" id="RFKV01000086">
    <property type="protein sequence ID" value="RMD76884.1"/>
    <property type="molecule type" value="Genomic_DNA"/>
</dbReference>
<evidence type="ECO:0000256" key="2">
    <source>
        <dbReference type="ARBA" id="ARBA00022598"/>
    </source>
</evidence>
<dbReference type="GO" id="GO:0005829">
    <property type="term" value="C:cytosol"/>
    <property type="evidence" value="ECO:0007669"/>
    <property type="project" value="TreeGrafter"/>
</dbReference>
<dbReference type="SUPFAM" id="SSF47323">
    <property type="entry name" value="Anticodon-binding domain of a subclass of class I aminoacyl-tRNA synthetases"/>
    <property type="match status" value="1"/>
</dbReference>
<dbReference type="InterPro" id="IPR015803">
    <property type="entry name" value="Cys-tRNA-ligase"/>
</dbReference>
<feature type="domain" description="tRNA synthetases class I catalytic" evidence="10">
    <location>
        <begin position="15"/>
        <end position="330"/>
    </location>
</feature>
<dbReference type="SUPFAM" id="SSF52374">
    <property type="entry name" value="Nucleotidylyl transferase"/>
    <property type="match status" value="1"/>
</dbReference>
<organism evidence="11 12">
    <name type="scientific">Candidatus Dojkabacteria bacterium</name>
    <dbReference type="NCBI Taxonomy" id="2099670"/>
    <lineage>
        <taxon>Bacteria</taxon>
        <taxon>Candidatus Dojkabacteria</taxon>
    </lineage>
</organism>
<dbReference type="PANTHER" id="PTHR10890">
    <property type="entry name" value="CYSTEINYL-TRNA SYNTHETASE"/>
    <property type="match status" value="1"/>
</dbReference>
<keyword evidence="8 9" id="KW-0030">Aminoacyl-tRNA synthetase</keyword>
<evidence type="ECO:0000256" key="5">
    <source>
        <dbReference type="ARBA" id="ARBA00022833"/>
    </source>
</evidence>